<evidence type="ECO:0000256" key="2">
    <source>
        <dbReference type="ARBA" id="ARBA00022729"/>
    </source>
</evidence>
<dbReference type="PANTHER" id="PTHR41164">
    <property type="entry name" value="CURLI PRODUCTION ASSEMBLY/TRANSPORT COMPONENT CSGG"/>
    <property type="match status" value="1"/>
</dbReference>
<keyword evidence="1" id="KW-1003">Cell membrane</keyword>
<dbReference type="EMBL" id="JADEVV010000069">
    <property type="protein sequence ID" value="MBE9255550.1"/>
    <property type="molecule type" value="Genomic_DNA"/>
</dbReference>
<organism evidence="6 7">
    <name type="scientific">Synechocystis salina LEGE 00031</name>
    <dbReference type="NCBI Taxonomy" id="1828736"/>
    <lineage>
        <taxon>Bacteria</taxon>
        <taxon>Bacillati</taxon>
        <taxon>Cyanobacteriota</taxon>
        <taxon>Cyanophyceae</taxon>
        <taxon>Synechococcales</taxon>
        <taxon>Merismopediaceae</taxon>
        <taxon>Synechocystis</taxon>
    </lineage>
</organism>
<proteinExistence type="predicted"/>
<dbReference type="Proteomes" id="UP000658720">
    <property type="component" value="Unassembled WGS sequence"/>
</dbReference>
<protein>
    <submittedName>
        <fullName evidence="6">CsgG/HfaB family protein</fullName>
    </submittedName>
</protein>
<keyword evidence="2" id="KW-0732">Signal</keyword>
<keyword evidence="4" id="KW-0564">Palmitate</keyword>
<evidence type="ECO:0000256" key="5">
    <source>
        <dbReference type="ARBA" id="ARBA00023288"/>
    </source>
</evidence>
<keyword evidence="7" id="KW-1185">Reference proteome</keyword>
<dbReference type="SUPFAM" id="SSF52964">
    <property type="entry name" value="TolB, N-terminal domain"/>
    <property type="match status" value="1"/>
</dbReference>
<dbReference type="PANTHER" id="PTHR41164:SF1">
    <property type="entry name" value="CURLI PRODUCTION ASSEMBLY_TRANSPORT COMPONENT CSGG"/>
    <property type="match status" value="1"/>
</dbReference>
<dbReference type="RefSeq" id="WP_190598112.1">
    <property type="nucleotide sequence ID" value="NZ_JADEVV010000069.1"/>
</dbReference>
<evidence type="ECO:0000313" key="6">
    <source>
        <dbReference type="EMBL" id="MBE9255550.1"/>
    </source>
</evidence>
<evidence type="ECO:0000256" key="3">
    <source>
        <dbReference type="ARBA" id="ARBA00023136"/>
    </source>
</evidence>
<dbReference type="Gene3D" id="3.40.50.10610">
    <property type="entry name" value="ABC-type transport auxiliary lipoprotein component"/>
    <property type="match status" value="1"/>
</dbReference>
<evidence type="ECO:0000256" key="1">
    <source>
        <dbReference type="ARBA" id="ARBA00022475"/>
    </source>
</evidence>
<keyword evidence="5" id="KW-0449">Lipoprotein</keyword>
<name>A0ABR9VW16_9SYNC</name>
<reference evidence="6 7" key="1">
    <citation type="submission" date="2020-10" db="EMBL/GenBank/DDBJ databases">
        <authorList>
            <person name="Castelo-Branco R."/>
            <person name="Eusebio N."/>
            <person name="Adriana R."/>
            <person name="Vieira A."/>
            <person name="Brugerolle De Fraissinette N."/>
            <person name="Rezende De Castro R."/>
            <person name="Schneider M.P."/>
            <person name="Vasconcelos V."/>
            <person name="Leao P.N."/>
        </authorList>
    </citation>
    <scope>NUCLEOTIDE SEQUENCE [LARGE SCALE GENOMIC DNA]</scope>
    <source>
        <strain evidence="6 7">LEGE 00031</strain>
    </source>
</reference>
<dbReference type="InterPro" id="IPR005534">
    <property type="entry name" value="Curli_assmbl/transp-comp_CsgG"/>
</dbReference>
<evidence type="ECO:0000256" key="4">
    <source>
        <dbReference type="ARBA" id="ARBA00023139"/>
    </source>
</evidence>
<dbReference type="Pfam" id="PF03783">
    <property type="entry name" value="CsgG"/>
    <property type="match status" value="1"/>
</dbReference>
<gene>
    <name evidence="6" type="ORF">IQ217_17250</name>
</gene>
<sequence>MATQNLDRVAASLTSKALPFFLVLAGMFSGSLTAEAQGKPTISVPEFKNDTNMSWWWWSGNTSRELADALSNELTSTGNFQVVERQNLGSVLSEQELAELGLTRPETSAQRGQLTGAQYIVLGRVTAYEEGVSSESGGNNFGLNLGLFSIGNSERQAKQEAYVAIDLRVVDSSTGEVVYARTVEGRAADTAASSANNVSILGIVNTGQDNQSTARAPVGKALRAGLVEITDYLSCVMVEQDGCIQEYQDKERQRRQKTKDTLILE</sequence>
<comment type="caution">
    <text evidence="6">The sequence shown here is derived from an EMBL/GenBank/DDBJ whole genome shotgun (WGS) entry which is preliminary data.</text>
</comment>
<keyword evidence="3" id="KW-0472">Membrane</keyword>
<accession>A0ABR9VW16</accession>
<evidence type="ECO:0000313" key="7">
    <source>
        <dbReference type="Proteomes" id="UP000658720"/>
    </source>
</evidence>